<protein>
    <submittedName>
        <fullName evidence="3">Uncharacterized protein</fullName>
    </submittedName>
</protein>
<gene>
    <name evidence="3" type="ORF">RDB_LOCUS49261</name>
</gene>
<evidence type="ECO:0000313" key="3">
    <source>
        <dbReference type="EMBL" id="CAE6440490.1"/>
    </source>
</evidence>
<accession>A0A8H2Y3L4</accession>
<dbReference type="AlphaFoldDB" id="A0A8H2Y3L4"/>
<feature type="signal peptide" evidence="2">
    <location>
        <begin position="1"/>
        <end position="19"/>
    </location>
</feature>
<evidence type="ECO:0000256" key="1">
    <source>
        <dbReference type="SAM" id="MobiDB-lite"/>
    </source>
</evidence>
<feature type="chain" id="PRO_5034704339" evidence="2">
    <location>
        <begin position="20"/>
        <end position="208"/>
    </location>
</feature>
<evidence type="ECO:0000256" key="2">
    <source>
        <dbReference type="SAM" id="SignalP"/>
    </source>
</evidence>
<reference evidence="3" key="1">
    <citation type="submission" date="2021-01" db="EMBL/GenBank/DDBJ databases">
        <authorList>
            <person name="Kaushik A."/>
        </authorList>
    </citation>
    <scope>NUCLEOTIDE SEQUENCE</scope>
    <source>
        <strain evidence="3">AG4-R118</strain>
    </source>
</reference>
<name>A0A8H2Y3L4_9AGAM</name>
<proteinExistence type="predicted"/>
<dbReference type="EMBL" id="CAJMWX010000966">
    <property type="protein sequence ID" value="CAE6440490.1"/>
    <property type="molecule type" value="Genomic_DNA"/>
</dbReference>
<organism evidence="3 4">
    <name type="scientific">Rhizoctonia solani</name>
    <dbReference type="NCBI Taxonomy" id="456999"/>
    <lineage>
        <taxon>Eukaryota</taxon>
        <taxon>Fungi</taxon>
        <taxon>Dikarya</taxon>
        <taxon>Basidiomycota</taxon>
        <taxon>Agaricomycotina</taxon>
        <taxon>Agaricomycetes</taxon>
        <taxon>Cantharellales</taxon>
        <taxon>Ceratobasidiaceae</taxon>
        <taxon>Rhizoctonia</taxon>
    </lineage>
</organism>
<comment type="caution">
    <text evidence="3">The sequence shown here is derived from an EMBL/GenBank/DDBJ whole genome shotgun (WGS) entry which is preliminary data.</text>
</comment>
<dbReference type="Proteomes" id="UP000663888">
    <property type="component" value="Unassembled WGS sequence"/>
</dbReference>
<keyword evidence="2" id="KW-0732">Signal</keyword>
<evidence type="ECO:0000313" key="4">
    <source>
        <dbReference type="Proteomes" id="UP000663888"/>
    </source>
</evidence>
<feature type="compositionally biased region" description="Polar residues" evidence="1">
    <location>
        <begin position="188"/>
        <end position="208"/>
    </location>
</feature>
<sequence>MHGTTKALIVTAFALQASANPIGLFERQAPSSSASITSALSSLTSVAGPTATESAPIPVPTGPSFPFPGANGTYYICSFPSSNSTNNSTEPITNTATASTATASVTLTNDVLTPSGVTTSNVSLSATKPVPTTSFSGPVPTPTPTAFTVVGPSTTAVIECIAVPTGIYPQPPVPADESSVPPIPDPTVTLNNPTSSVPTASALSSTLV</sequence>
<feature type="region of interest" description="Disordered" evidence="1">
    <location>
        <begin position="172"/>
        <end position="208"/>
    </location>
</feature>